<evidence type="ECO:0000313" key="2">
    <source>
        <dbReference type="Proteomes" id="UP001519460"/>
    </source>
</evidence>
<proteinExistence type="predicted"/>
<accession>A0ABD0JHH2</accession>
<dbReference type="AlphaFoldDB" id="A0ABD0JHH2"/>
<comment type="caution">
    <text evidence="1">The sequence shown here is derived from an EMBL/GenBank/DDBJ whole genome shotgun (WGS) entry which is preliminary data.</text>
</comment>
<evidence type="ECO:0000313" key="1">
    <source>
        <dbReference type="EMBL" id="KAK7474150.1"/>
    </source>
</evidence>
<reference evidence="1 2" key="1">
    <citation type="journal article" date="2023" name="Sci. Data">
        <title>Genome assembly of the Korean intertidal mud-creeper Batillaria attramentaria.</title>
        <authorList>
            <person name="Patra A.K."/>
            <person name="Ho P.T."/>
            <person name="Jun S."/>
            <person name="Lee S.J."/>
            <person name="Kim Y."/>
            <person name="Won Y.J."/>
        </authorList>
    </citation>
    <scope>NUCLEOTIDE SEQUENCE [LARGE SCALE GENOMIC DNA]</scope>
    <source>
        <strain evidence="1">Wonlab-2016</strain>
    </source>
</reference>
<organism evidence="1 2">
    <name type="scientific">Batillaria attramentaria</name>
    <dbReference type="NCBI Taxonomy" id="370345"/>
    <lineage>
        <taxon>Eukaryota</taxon>
        <taxon>Metazoa</taxon>
        <taxon>Spiralia</taxon>
        <taxon>Lophotrochozoa</taxon>
        <taxon>Mollusca</taxon>
        <taxon>Gastropoda</taxon>
        <taxon>Caenogastropoda</taxon>
        <taxon>Sorbeoconcha</taxon>
        <taxon>Cerithioidea</taxon>
        <taxon>Batillariidae</taxon>
        <taxon>Batillaria</taxon>
    </lineage>
</organism>
<name>A0ABD0JHH2_9CAEN</name>
<sequence length="82" mass="8918">MLSRHLSLPVSPKPETPERALIFIISDLNLRARVLISPRSSVYISSPWGYGPPGAAQTPSLPQAKKPPTVCFMVSATFIIES</sequence>
<gene>
    <name evidence="1" type="ORF">BaRGS_00034610</name>
</gene>
<dbReference type="EMBL" id="JACVVK020000446">
    <property type="protein sequence ID" value="KAK7474150.1"/>
    <property type="molecule type" value="Genomic_DNA"/>
</dbReference>
<dbReference type="Proteomes" id="UP001519460">
    <property type="component" value="Unassembled WGS sequence"/>
</dbReference>
<keyword evidence="2" id="KW-1185">Reference proteome</keyword>
<protein>
    <submittedName>
        <fullName evidence="1">Uncharacterized protein</fullName>
    </submittedName>
</protein>